<evidence type="ECO:0000256" key="2">
    <source>
        <dbReference type="ARBA" id="ARBA00022723"/>
    </source>
</evidence>
<dbReference type="Proteomes" id="UP001163046">
    <property type="component" value="Unassembled WGS sequence"/>
</dbReference>
<keyword evidence="6" id="KW-0805">Transcription regulation</keyword>
<dbReference type="PANTHER" id="PTHR46105">
    <property type="entry name" value="AGAP004733-PA"/>
    <property type="match status" value="1"/>
</dbReference>
<keyword evidence="8" id="KW-0804">Transcription</keyword>
<dbReference type="PROSITE" id="PS50097">
    <property type="entry name" value="BTB"/>
    <property type="match status" value="1"/>
</dbReference>
<evidence type="ECO:0000256" key="8">
    <source>
        <dbReference type="ARBA" id="ARBA00023163"/>
    </source>
</evidence>
<evidence type="ECO:0000256" key="5">
    <source>
        <dbReference type="ARBA" id="ARBA00022833"/>
    </source>
</evidence>
<protein>
    <recommendedName>
        <fullName evidence="10">BTB domain-containing protein</fullName>
    </recommendedName>
</protein>
<name>A0A9W9ZPR5_9CNID</name>
<keyword evidence="9" id="KW-0539">Nucleus</keyword>
<gene>
    <name evidence="11" type="ORF">OS493_013715</name>
</gene>
<dbReference type="AlphaFoldDB" id="A0A9W9ZPR5"/>
<dbReference type="OrthoDB" id="6678352at2759"/>
<comment type="subcellular location">
    <subcellularLocation>
        <location evidence="1">Nucleus</location>
    </subcellularLocation>
</comment>
<evidence type="ECO:0000256" key="9">
    <source>
        <dbReference type="ARBA" id="ARBA00023242"/>
    </source>
</evidence>
<evidence type="ECO:0000259" key="10">
    <source>
        <dbReference type="PROSITE" id="PS50097"/>
    </source>
</evidence>
<evidence type="ECO:0000256" key="4">
    <source>
        <dbReference type="ARBA" id="ARBA00022771"/>
    </source>
</evidence>
<sequence>MCSEEAMFCAKVMKSLNDFRKEETFCDVKLSVQGKTFPAHRNVLSANSEFFKALFANEMKENAENIVHMDEFEPQVLEELLTYMYGGGISIKRGNALDLAIGADFLF</sequence>
<keyword evidence="12" id="KW-1185">Reference proteome</keyword>
<evidence type="ECO:0000256" key="3">
    <source>
        <dbReference type="ARBA" id="ARBA00022737"/>
    </source>
</evidence>
<dbReference type="InterPro" id="IPR000210">
    <property type="entry name" value="BTB/POZ_dom"/>
</dbReference>
<dbReference type="SUPFAM" id="SSF54695">
    <property type="entry name" value="POZ domain"/>
    <property type="match status" value="1"/>
</dbReference>
<evidence type="ECO:0000256" key="1">
    <source>
        <dbReference type="ARBA" id="ARBA00004123"/>
    </source>
</evidence>
<evidence type="ECO:0000256" key="6">
    <source>
        <dbReference type="ARBA" id="ARBA00023015"/>
    </source>
</evidence>
<dbReference type="EMBL" id="MU825879">
    <property type="protein sequence ID" value="KAJ7385687.1"/>
    <property type="molecule type" value="Genomic_DNA"/>
</dbReference>
<keyword evidence="7" id="KW-0238">DNA-binding</keyword>
<dbReference type="GO" id="GO:0008270">
    <property type="term" value="F:zinc ion binding"/>
    <property type="evidence" value="ECO:0007669"/>
    <property type="project" value="UniProtKB-KW"/>
</dbReference>
<organism evidence="11 12">
    <name type="scientific">Desmophyllum pertusum</name>
    <dbReference type="NCBI Taxonomy" id="174260"/>
    <lineage>
        <taxon>Eukaryota</taxon>
        <taxon>Metazoa</taxon>
        <taxon>Cnidaria</taxon>
        <taxon>Anthozoa</taxon>
        <taxon>Hexacorallia</taxon>
        <taxon>Scleractinia</taxon>
        <taxon>Caryophylliina</taxon>
        <taxon>Caryophylliidae</taxon>
        <taxon>Desmophyllum</taxon>
    </lineage>
</organism>
<evidence type="ECO:0000313" key="12">
    <source>
        <dbReference type="Proteomes" id="UP001163046"/>
    </source>
</evidence>
<keyword evidence="5" id="KW-0862">Zinc</keyword>
<dbReference type="Gene3D" id="3.30.710.10">
    <property type="entry name" value="Potassium Channel Kv1.1, Chain A"/>
    <property type="match status" value="1"/>
</dbReference>
<dbReference type="InterPro" id="IPR050457">
    <property type="entry name" value="ZnFinger_BTB_dom_contain"/>
</dbReference>
<accession>A0A9W9ZPR5</accession>
<comment type="caution">
    <text evidence="11">The sequence shown here is derived from an EMBL/GenBank/DDBJ whole genome shotgun (WGS) entry which is preliminary data.</text>
</comment>
<keyword evidence="4" id="KW-0863">Zinc-finger</keyword>
<keyword evidence="2" id="KW-0479">Metal-binding</keyword>
<dbReference type="PANTHER" id="PTHR46105:SF5">
    <property type="entry name" value="ZINC FINGER AND BTB DOMAIN-CONTAINING PROTEIN 44 ISOFORM X1"/>
    <property type="match status" value="1"/>
</dbReference>
<feature type="domain" description="BTB" evidence="10">
    <location>
        <begin position="26"/>
        <end position="93"/>
    </location>
</feature>
<dbReference type="GO" id="GO:0005634">
    <property type="term" value="C:nucleus"/>
    <property type="evidence" value="ECO:0007669"/>
    <property type="project" value="UniProtKB-SubCell"/>
</dbReference>
<reference evidence="11" key="1">
    <citation type="submission" date="2023-01" db="EMBL/GenBank/DDBJ databases">
        <title>Genome assembly of the deep-sea coral Lophelia pertusa.</title>
        <authorList>
            <person name="Herrera S."/>
            <person name="Cordes E."/>
        </authorList>
    </citation>
    <scope>NUCLEOTIDE SEQUENCE</scope>
    <source>
        <strain evidence="11">USNM1676648</strain>
        <tissue evidence="11">Polyp</tissue>
    </source>
</reference>
<evidence type="ECO:0000256" key="7">
    <source>
        <dbReference type="ARBA" id="ARBA00023125"/>
    </source>
</evidence>
<dbReference type="CDD" id="cd18186">
    <property type="entry name" value="BTB_POZ_ZBTB_KLHL-like"/>
    <property type="match status" value="1"/>
</dbReference>
<keyword evidence="3" id="KW-0677">Repeat</keyword>
<dbReference type="SMART" id="SM00225">
    <property type="entry name" value="BTB"/>
    <property type="match status" value="1"/>
</dbReference>
<proteinExistence type="predicted"/>
<dbReference type="GO" id="GO:0000981">
    <property type="term" value="F:DNA-binding transcription factor activity, RNA polymerase II-specific"/>
    <property type="evidence" value="ECO:0007669"/>
    <property type="project" value="TreeGrafter"/>
</dbReference>
<dbReference type="GO" id="GO:0000978">
    <property type="term" value="F:RNA polymerase II cis-regulatory region sequence-specific DNA binding"/>
    <property type="evidence" value="ECO:0007669"/>
    <property type="project" value="TreeGrafter"/>
</dbReference>
<dbReference type="InterPro" id="IPR011333">
    <property type="entry name" value="SKP1/BTB/POZ_sf"/>
</dbReference>
<dbReference type="Pfam" id="PF00651">
    <property type="entry name" value="BTB"/>
    <property type="match status" value="1"/>
</dbReference>
<evidence type="ECO:0000313" key="11">
    <source>
        <dbReference type="EMBL" id="KAJ7385687.1"/>
    </source>
</evidence>